<evidence type="ECO:0000256" key="6">
    <source>
        <dbReference type="RuleBase" id="RU368080"/>
    </source>
</evidence>
<organism evidence="10 11">
    <name type="scientific">Lecanosticta acicola</name>
    <dbReference type="NCBI Taxonomy" id="111012"/>
    <lineage>
        <taxon>Eukaryota</taxon>
        <taxon>Fungi</taxon>
        <taxon>Dikarya</taxon>
        <taxon>Ascomycota</taxon>
        <taxon>Pezizomycotina</taxon>
        <taxon>Dothideomycetes</taxon>
        <taxon>Dothideomycetidae</taxon>
        <taxon>Mycosphaerellales</taxon>
        <taxon>Mycosphaerellaceae</taxon>
        <taxon>Lecanosticta</taxon>
    </lineage>
</organism>
<dbReference type="GO" id="GO:0034727">
    <property type="term" value="P:piecemeal microautophagy of the nucleus"/>
    <property type="evidence" value="ECO:0007669"/>
    <property type="project" value="TreeGrafter"/>
</dbReference>
<gene>
    <name evidence="10" type="ORF">LECACI_7A004742</name>
</gene>
<dbReference type="GO" id="GO:0060090">
    <property type="term" value="F:molecular adaptor activity"/>
    <property type="evidence" value="ECO:0007669"/>
    <property type="project" value="TreeGrafter"/>
</dbReference>
<dbReference type="Pfam" id="PF04108">
    <property type="entry name" value="ATG17_like"/>
    <property type="match status" value="1"/>
</dbReference>
<evidence type="ECO:0000313" key="10">
    <source>
        <dbReference type="EMBL" id="CAK4020552.1"/>
    </source>
</evidence>
<evidence type="ECO:0000256" key="7">
    <source>
        <dbReference type="SAM" id="Coils"/>
    </source>
</evidence>
<dbReference type="PANTHER" id="PTHR28005:SF1">
    <property type="entry name" value="AUTOPHAGY-RELATED PROTEIN 17"/>
    <property type="match status" value="1"/>
</dbReference>
<dbReference type="InterPro" id="IPR007240">
    <property type="entry name" value="Atg17"/>
</dbReference>
<dbReference type="PANTHER" id="PTHR28005">
    <property type="entry name" value="AUTOPHAGY-RELATED PROTEIN 17"/>
    <property type="match status" value="1"/>
</dbReference>
<keyword evidence="3 6" id="KW-0963">Cytoplasm</keyword>
<evidence type="ECO:0000256" key="3">
    <source>
        <dbReference type="ARBA" id="ARBA00022490"/>
    </source>
</evidence>
<sequence>MSTSSASSSEPPSPSPPQSPQASSRGPPSLERLVVHFVSAKRSLTSASHVYRANELVTSSRTLIEELAALTAKTAFGRKGLDEQVDTLEAIKDAVIDDGDRVANDFAATVAELDKAHLRLDKTLKTLRKTIVEATRSTRVVESQSILSEHEEHIPKSNSQKTLYDFIDEEKHETLLSSLRGLIDSYHFARSDLDNSVTSFEESLRCIVETLSEGSPEHSGPTIKPTIYDEPPPSVQRLFHEMEGHATELASLLENLVKHYDLCVSALKHTEGGGEAARQAVSSQELAKGTPGAEESLYGKTVPEPIADEERHEMLNVLENDAQEVDDVMNEISERASEMEEHYEQLSARVMKARLRHKTLRQVVDMLHDVRATIPTQLDAATRFRETWGEINSDMQYKTKELAELGVFYEEFISGYGELLREDARRQASEHQAKKIVDKARRELEKLYEADRSARQGFMQDVGEFLPRDLAAWHGLEDEAPRWEIRAIPPGELQEEMQ</sequence>
<feature type="region of interest" description="Disordered" evidence="8">
    <location>
        <begin position="1"/>
        <end position="28"/>
    </location>
</feature>
<feature type="coiled-coil region" evidence="7">
    <location>
        <begin position="315"/>
        <end position="356"/>
    </location>
</feature>
<keyword evidence="11" id="KW-1185">Reference proteome</keyword>
<proteinExistence type="inferred from homology"/>
<evidence type="ECO:0000256" key="5">
    <source>
        <dbReference type="ARBA" id="ARBA00023136"/>
    </source>
</evidence>
<keyword evidence="4 6" id="KW-0072">Autophagy</keyword>
<dbReference type="EMBL" id="CAVMBE010000027">
    <property type="protein sequence ID" value="CAK4020552.1"/>
    <property type="molecule type" value="Genomic_DNA"/>
</dbReference>
<keyword evidence="5" id="KW-0472">Membrane</keyword>
<comment type="caution">
    <text evidence="10">The sequence shown here is derived from an EMBL/GenBank/DDBJ whole genome shotgun (WGS) entry which is preliminary data.</text>
</comment>
<evidence type="ECO:0000256" key="4">
    <source>
        <dbReference type="ARBA" id="ARBA00023006"/>
    </source>
</evidence>
<dbReference type="GO" id="GO:0000045">
    <property type="term" value="P:autophagosome assembly"/>
    <property type="evidence" value="ECO:0007669"/>
    <property type="project" value="TreeGrafter"/>
</dbReference>
<dbReference type="Proteomes" id="UP001296104">
    <property type="component" value="Unassembled WGS sequence"/>
</dbReference>
<evidence type="ECO:0000256" key="1">
    <source>
        <dbReference type="ARBA" id="ARBA00006259"/>
    </source>
</evidence>
<reference evidence="10" key="1">
    <citation type="submission" date="2023-11" db="EMBL/GenBank/DDBJ databases">
        <authorList>
            <person name="Alioto T."/>
            <person name="Alioto T."/>
            <person name="Gomez Garrido J."/>
        </authorList>
    </citation>
    <scope>NUCLEOTIDE SEQUENCE</scope>
</reference>
<dbReference type="GO" id="GO:0034045">
    <property type="term" value="C:phagophore assembly site membrane"/>
    <property type="evidence" value="ECO:0007669"/>
    <property type="project" value="UniProtKB-SubCell"/>
</dbReference>
<evidence type="ECO:0000259" key="9">
    <source>
        <dbReference type="Pfam" id="PF04108"/>
    </source>
</evidence>
<name>A0AAI8YZB4_9PEZI</name>
<dbReference type="AlphaFoldDB" id="A0AAI8YZB4"/>
<accession>A0AAI8YZB4</accession>
<dbReference type="GO" id="GO:0030295">
    <property type="term" value="F:protein kinase activator activity"/>
    <property type="evidence" value="ECO:0007669"/>
    <property type="project" value="TreeGrafter"/>
</dbReference>
<evidence type="ECO:0000313" key="11">
    <source>
        <dbReference type="Proteomes" id="UP001296104"/>
    </source>
</evidence>
<dbReference type="GO" id="GO:0000422">
    <property type="term" value="P:autophagy of mitochondrion"/>
    <property type="evidence" value="ECO:0007669"/>
    <property type="project" value="TreeGrafter"/>
</dbReference>
<comment type="subcellular location">
    <subcellularLocation>
        <location evidence="6">Cytoplasm</location>
    </subcellularLocation>
    <subcellularLocation>
        <location evidence="6">Preautophagosomal structure membrane</location>
        <topology evidence="6">Peripheral membrane protein</topology>
    </subcellularLocation>
</comment>
<comment type="similarity">
    <text evidence="1 6">Belongs to the ATG17 family.</text>
</comment>
<evidence type="ECO:0000256" key="2">
    <source>
        <dbReference type="ARBA" id="ARBA00013806"/>
    </source>
</evidence>
<dbReference type="GO" id="GO:1990316">
    <property type="term" value="C:Atg1/ULK1 kinase complex"/>
    <property type="evidence" value="ECO:0007669"/>
    <property type="project" value="TreeGrafter"/>
</dbReference>
<comment type="function">
    <text evidence="6">Autophagy-specific protein that functions in response to autophagy-inducing signals as a scaffold to recruit other ATG proteins to organize preautophagosomal structure (PAS) formation. Modulates the timing and magnitude of the autophagy response, such as the size of the sequestering vesicles. Plays particularly a role in pexophagy and nucleophagy.</text>
</comment>
<dbReference type="InterPro" id="IPR045326">
    <property type="entry name" value="ATG17-like_dom"/>
</dbReference>
<keyword evidence="7" id="KW-0175">Coiled coil</keyword>
<feature type="domain" description="Autophagy protein ATG17-like" evidence="9">
    <location>
        <begin position="43"/>
        <end position="466"/>
    </location>
</feature>
<feature type="compositionally biased region" description="Low complexity" evidence="8">
    <location>
        <begin position="1"/>
        <end position="10"/>
    </location>
</feature>
<protein>
    <recommendedName>
        <fullName evidence="2 6">Autophagy-related protein 17</fullName>
    </recommendedName>
</protein>
<evidence type="ECO:0000256" key="8">
    <source>
        <dbReference type="SAM" id="MobiDB-lite"/>
    </source>
</evidence>